<sequence length="120" mass="14337">MKRHFIFLGAQGLIYYSWLLALIFVGVSFAYESNKSLSIPSLILCLLFGIILIYTWFASYLKQTNTDEFEFKLPYRKKSLISNPTVIFQWHFIRTLKIHNKYQNYYVVEFNRKKESFNGI</sequence>
<keyword evidence="1" id="KW-0472">Membrane</keyword>
<proteinExistence type="predicted"/>
<evidence type="ECO:0000313" key="3">
    <source>
        <dbReference type="Proteomes" id="UP000257317"/>
    </source>
</evidence>
<dbReference type="Proteomes" id="UP000257317">
    <property type="component" value="Unassembled WGS sequence"/>
</dbReference>
<evidence type="ECO:0000313" key="2">
    <source>
        <dbReference type="EMBL" id="GBG05298.1"/>
    </source>
</evidence>
<comment type="caution">
    <text evidence="2">The sequence shown here is derived from an EMBL/GenBank/DDBJ whole genome shotgun (WGS) entry which is preliminary data.</text>
</comment>
<feature type="transmembrane region" description="Helical" evidence="1">
    <location>
        <begin position="37"/>
        <end position="57"/>
    </location>
</feature>
<keyword evidence="1" id="KW-0812">Transmembrane</keyword>
<gene>
    <name evidence="2" type="ORF">LrDSM24759_12120</name>
</gene>
<organism evidence="2 3">
    <name type="scientific">Lactobacillus rodentium</name>
    <dbReference type="NCBI Taxonomy" id="947835"/>
    <lineage>
        <taxon>Bacteria</taxon>
        <taxon>Bacillati</taxon>
        <taxon>Bacillota</taxon>
        <taxon>Bacilli</taxon>
        <taxon>Lactobacillales</taxon>
        <taxon>Lactobacillaceae</taxon>
        <taxon>Lactobacillus</taxon>
    </lineage>
</organism>
<reference evidence="3" key="1">
    <citation type="submission" date="2018-03" db="EMBL/GenBank/DDBJ databases">
        <title>New taxa in the Lactobacillus gasseri group.</title>
        <authorList>
            <person name="Tanizawa Y."/>
            <person name="Tohno M."/>
            <person name="Endo A."/>
            <person name="Arita M."/>
        </authorList>
    </citation>
    <scope>NUCLEOTIDE SEQUENCE [LARGE SCALE GENOMIC DNA]</scope>
    <source>
        <strain evidence="3">DSM 24759</strain>
    </source>
</reference>
<dbReference type="RefSeq" id="WP_117118628.1">
    <property type="nucleotide sequence ID" value="NZ_BFBY01000010.1"/>
</dbReference>
<dbReference type="AlphaFoldDB" id="A0A2Z6T9L6"/>
<protein>
    <submittedName>
        <fullName evidence="2">Uncharacterized protein</fullName>
    </submittedName>
</protein>
<keyword evidence="3" id="KW-1185">Reference proteome</keyword>
<feature type="transmembrane region" description="Helical" evidence="1">
    <location>
        <begin position="12"/>
        <end position="31"/>
    </location>
</feature>
<name>A0A2Z6T9L6_9LACO</name>
<evidence type="ECO:0000256" key="1">
    <source>
        <dbReference type="SAM" id="Phobius"/>
    </source>
</evidence>
<dbReference type="OrthoDB" id="2311910at2"/>
<keyword evidence="1" id="KW-1133">Transmembrane helix</keyword>
<dbReference type="EMBL" id="BFBY01000010">
    <property type="protein sequence ID" value="GBG05298.1"/>
    <property type="molecule type" value="Genomic_DNA"/>
</dbReference>
<accession>A0A2Z6T9L6</accession>